<dbReference type="SUPFAM" id="SSF143602">
    <property type="entry name" value="STIV B116-like"/>
    <property type="match status" value="1"/>
</dbReference>
<name>A0A3E2WH76_9FIRM</name>
<comment type="caution">
    <text evidence="1">The sequence shown here is derived from an EMBL/GenBank/DDBJ whole genome shotgun (WGS) entry which is preliminary data.</text>
</comment>
<dbReference type="AlphaFoldDB" id="A0A3E2WH76"/>
<reference evidence="1 2" key="1">
    <citation type="submission" date="2018-08" db="EMBL/GenBank/DDBJ databases">
        <title>A genome reference for cultivated species of the human gut microbiota.</title>
        <authorList>
            <person name="Zou Y."/>
            <person name="Xue W."/>
            <person name="Luo G."/>
        </authorList>
    </citation>
    <scope>NUCLEOTIDE SEQUENCE [LARGE SCALE GENOMIC DNA]</scope>
    <source>
        <strain evidence="1 2">AF19-21</strain>
    </source>
</reference>
<proteinExistence type="predicted"/>
<dbReference type="RefSeq" id="WP_117441226.1">
    <property type="nucleotide sequence ID" value="NZ_QVIA01000029.1"/>
</dbReference>
<dbReference type="EMBL" id="QVIA01000029">
    <property type="protein sequence ID" value="RGC26101.1"/>
    <property type="molecule type" value="Genomic_DNA"/>
</dbReference>
<sequence>MKLALLNTSILTTAGEYHLTDITLDEARNLVKKHRDNLNSAIGHASSAEIMTTLLGVEVPMNRQMFIQDVGQRALVFKLNGRPEEGKILTVKDIEQIGYKFQILDRIK</sequence>
<dbReference type="Gene3D" id="3.40.50.11170">
    <property type="entry name" value="Uncharacterised protein PF08960, DUF1874"/>
    <property type="match status" value="1"/>
</dbReference>
<gene>
    <name evidence="1" type="ORF">DWX41_19580</name>
</gene>
<evidence type="ECO:0000313" key="1">
    <source>
        <dbReference type="EMBL" id="RGC26101.1"/>
    </source>
</evidence>
<evidence type="ECO:0000313" key="2">
    <source>
        <dbReference type="Proteomes" id="UP000261111"/>
    </source>
</evidence>
<dbReference type="Proteomes" id="UP000261111">
    <property type="component" value="Unassembled WGS sequence"/>
</dbReference>
<dbReference type="InterPro" id="IPR037236">
    <property type="entry name" value="STIV_B116-like_sf"/>
</dbReference>
<dbReference type="InterPro" id="IPR015055">
    <property type="entry name" value="STIV_B116-like"/>
</dbReference>
<dbReference type="Pfam" id="PF08960">
    <property type="entry name" value="STIV_B116-like"/>
    <property type="match status" value="1"/>
</dbReference>
<protein>
    <submittedName>
        <fullName evidence="1">DUF1874 domain-containing protein</fullName>
    </submittedName>
</protein>
<accession>A0A3E2WH76</accession>
<organism evidence="1 2">
    <name type="scientific">Hungatella hathewayi</name>
    <dbReference type="NCBI Taxonomy" id="154046"/>
    <lineage>
        <taxon>Bacteria</taxon>
        <taxon>Bacillati</taxon>
        <taxon>Bacillota</taxon>
        <taxon>Clostridia</taxon>
        <taxon>Lachnospirales</taxon>
        <taxon>Lachnospiraceae</taxon>
        <taxon>Hungatella</taxon>
    </lineage>
</organism>